<evidence type="ECO:0000256" key="3">
    <source>
        <dbReference type="ARBA" id="ARBA00022692"/>
    </source>
</evidence>
<gene>
    <name evidence="9" type="ORF">ASPWEDRAFT_35527</name>
</gene>
<dbReference type="VEuPathDB" id="FungiDB:ASPWEDRAFT_35527"/>
<dbReference type="AlphaFoldDB" id="A0A1L9S418"/>
<dbReference type="PROSITE" id="PS51751">
    <property type="entry name" value="EXPERA"/>
    <property type="match status" value="1"/>
</dbReference>
<feature type="transmembrane region" description="Helical" evidence="7">
    <location>
        <begin position="69"/>
        <end position="90"/>
    </location>
</feature>
<evidence type="ECO:0000313" key="9">
    <source>
        <dbReference type="EMBL" id="OJJ41906.1"/>
    </source>
</evidence>
<sequence length="169" mass="19744">MAGSPPASLWSRKRDLTYFLFFAIHIPLIFLVDTVPLLPSFLQTELSTHIRGFYIDTFHDKFFENPAPVWFQTFIWMELLYHSPLSLWALGALLRDDPMVPVHLLVFGVQAFLTSLTCLVDLWSWTDRTETQKQNLTMLYIPYVVLGAYMALDMVCRLRGRLLQKTKRE</sequence>
<dbReference type="STRING" id="1073089.A0A1L9S418"/>
<accession>A0A1L9S418</accession>
<feature type="transmembrane region" description="Helical" evidence="7">
    <location>
        <begin position="137"/>
        <end position="158"/>
    </location>
</feature>
<feature type="domain" description="EXPERA" evidence="8">
    <location>
        <begin position="14"/>
        <end position="151"/>
    </location>
</feature>
<dbReference type="PANTHER" id="PTHR31204">
    <property type="entry name" value="SIGMA INTRACELLULAR RECEPTOR 2"/>
    <property type="match status" value="1"/>
</dbReference>
<name>A0A1L9S418_ASPWE</name>
<organism evidence="9 10">
    <name type="scientific">Aspergillus wentii DTO 134E9</name>
    <dbReference type="NCBI Taxonomy" id="1073089"/>
    <lineage>
        <taxon>Eukaryota</taxon>
        <taxon>Fungi</taxon>
        <taxon>Dikarya</taxon>
        <taxon>Ascomycota</taxon>
        <taxon>Pezizomycotina</taxon>
        <taxon>Eurotiomycetes</taxon>
        <taxon>Eurotiomycetidae</taxon>
        <taxon>Eurotiales</taxon>
        <taxon>Aspergillaceae</taxon>
        <taxon>Aspergillus</taxon>
        <taxon>Aspergillus subgen. Cremei</taxon>
    </lineage>
</organism>
<dbReference type="EMBL" id="KV878209">
    <property type="protein sequence ID" value="OJJ41906.1"/>
    <property type="molecule type" value="Genomic_DNA"/>
</dbReference>
<dbReference type="GeneID" id="63750093"/>
<evidence type="ECO:0000256" key="1">
    <source>
        <dbReference type="ARBA" id="ARBA00004477"/>
    </source>
</evidence>
<evidence type="ECO:0000256" key="4">
    <source>
        <dbReference type="ARBA" id="ARBA00022824"/>
    </source>
</evidence>
<proteinExistence type="inferred from homology"/>
<dbReference type="InterPro" id="IPR016964">
    <property type="entry name" value="Sigma2_recept"/>
</dbReference>
<keyword evidence="5 7" id="KW-1133">Transmembrane helix</keyword>
<keyword evidence="4 7" id="KW-0256">Endoplasmic reticulum</keyword>
<dbReference type="PANTHER" id="PTHR31204:SF1">
    <property type="entry name" value="SIGMA INTRACELLULAR RECEPTOR 2"/>
    <property type="match status" value="1"/>
</dbReference>
<protein>
    <recommendedName>
        <fullName evidence="7">Efficient mitochondria targeting-associated protein 19</fullName>
    </recommendedName>
</protein>
<comment type="subcellular location">
    <subcellularLocation>
        <location evidence="1">Endoplasmic reticulum membrane</location>
        <topology evidence="1">Multi-pass membrane protein</topology>
    </subcellularLocation>
</comment>
<evidence type="ECO:0000259" key="8">
    <source>
        <dbReference type="PROSITE" id="PS51751"/>
    </source>
</evidence>
<feature type="transmembrane region" description="Helical" evidence="7">
    <location>
        <begin position="102"/>
        <end position="125"/>
    </location>
</feature>
<dbReference type="GO" id="GO:0005789">
    <property type="term" value="C:endoplasmic reticulum membrane"/>
    <property type="evidence" value="ECO:0007669"/>
    <property type="project" value="UniProtKB-SubCell"/>
</dbReference>
<dbReference type="Proteomes" id="UP000184383">
    <property type="component" value="Unassembled WGS sequence"/>
</dbReference>
<dbReference type="Pfam" id="PF05241">
    <property type="entry name" value="EBP"/>
    <property type="match status" value="1"/>
</dbReference>
<keyword evidence="10" id="KW-1185">Reference proteome</keyword>
<comment type="similarity">
    <text evidence="2">Belongs to the TMEM97/sigma-2 receptor family.</text>
</comment>
<evidence type="ECO:0000256" key="2">
    <source>
        <dbReference type="ARBA" id="ARBA00009096"/>
    </source>
</evidence>
<dbReference type="InterPro" id="IPR051987">
    <property type="entry name" value="Sigma-2_receptor-like"/>
</dbReference>
<evidence type="ECO:0000313" key="10">
    <source>
        <dbReference type="Proteomes" id="UP000184383"/>
    </source>
</evidence>
<dbReference type="RefSeq" id="XP_040695582.1">
    <property type="nucleotide sequence ID" value="XM_040834245.1"/>
</dbReference>
<dbReference type="OrthoDB" id="433124at2759"/>
<keyword evidence="6 7" id="KW-0472">Membrane</keyword>
<reference evidence="10" key="1">
    <citation type="journal article" date="2017" name="Genome Biol.">
        <title>Comparative genomics reveals high biological diversity and specific adaptations in the industrially and medically important fungal genus Aspergillus.</title>
        <authorList>
            <person name="de Vries R.P."/>
            <person name="Riley R."/>
            <person name="Wiebenga A."/>
            <person name="Aguilar-Osorio G."/>
            <person name="Amillis S."/>
            <person name="Uchima C.A."/>
            <person name="Anderluh G."/>
            <person name="Asadollahi M."/>
            <person name="Askin M."/>
            <person name="Barry K."/>
            <person name="Battaglia E."/>
            <person name="Bayram O."/>
            <person name="Benocci T."/>
            <person name="Braus-Stromeyer S.A."/>
            <person name="Caldana C."/>
            <person name="Canovas D."/>
            <person name="Cerqueira G.C."/>
            <person name="Chen F."/>
            <person name="Chen W."/>
            <person name="Choi C."/>
            <person name="Clum A."/>
            <person name="Dos Santos R.A."/>
            <person name="Damasio A.R."/>
            <person name="Diallinas G."/>
            <person name="Emri T."/>
            <person name="Fekete E."/>
            <person name="Flipphi M."/>
            <person name="Freyberg S."/>
            <person name="Gallo A."/>
            <person name="Gournas C."/>
            <person name="Habgood R."/>
            <person name="Hainaut M."/>
            <person name="Harispe M.L."/>
            <person name="Henrissat B."/>
            <person name="Hilden K.S."/>
            <person name="Hope R."/>
            <person name="Hossain A."/>
            <person name="Karabika E."/>
            <person name="Karaffa L."/>
            <person name="Karanyi Z."/>
            <person name="Krasevec N."/>
            <person name="Kuo A."/>
            <person name="Kusch H."/>
            <person name="LaButti K."/>
            <person name="Lagendijk E.L."/>
            <person name="Lapidus A."/>
            <person name="Levasseur A."/>
            <person name="Lindquist E."/>
            <person name="Lipzen A."/>
            <person name="Logrieco A.F."/>
            <person name="MacCabe A."/>
            <person name="Maekelae M.R."/>
            <person name="Malavazi I."/>
            <person name="Melin P."/>
            <person name="Meyer V."/>
            <person name="Mielnichuk N."/>
            <person name="Miskei M."/>
            <person name="Molnar A.P."/>
            <person name="Mule G."/>
            <person name="Ngan C.Y."/>
            <person name="Orejas M."/>
            <person name="Orosz E."/>
            <person name="Ouedraogo J.P."/>
            <person name="Overkamp K.M."/>
            <person name="Park H.-S."/>
            <person name="Perrone G."/>
            <person name="Piumi F."/>
            <person name="Punt P.J."/>
            <person name="Ram A.F."/>
            <person name="Ramon A."/>
            <person name="Rauscher S."/>
            <person name="Record E."/>
            <person name="Riano-Pachon D.M."/>
            <person name="Robert V."/>
            <person name="Roehrig J."/>
            <person name="Ruller R."/>
            <person name="Salamov A."/>
            <person name="Salih N.S."/>
            <person name="Samson R.A."/>
            <person name="Sandor E."/>
            <person name="Sanguinetti M."/>
            <person name="Schuetze T."/>
            <person name="Sepcic K."/>
            <person name="Shelest E."/>
            <person name="Sherlock G."/>
            <person name="Sophianopoulou V."/>
            <person name="Squina F.M."/>
            <person name="Sun H."/>
            <person name="Susca A."/>
            <person name="Todd R.B."/>
            <person name="Tsang A."/>
            <person name="Unkles S.E."/>
            <person name="van de Wiele N."/>
            <person name="van Rossen-Uffink D."/>
            <person name="Oliveira J.V."/>
            <person name="Vesth T.C."/>
            <person name="Visser J."/>
            <person name="Yu J.-H."/>
            <person name="Zhou M."/>
            <person name="Andersen M.R."/>
            <person name="Archer D.B."/>
            <person name="Baker S.E."/>
            <person name="Benoit I."/>
            <person name="Brakhage A.A."/>
            <person name="Braus G.H."/>
            <person name="Fischer R."/>
            <person name="Frisvad J.C."/>
            <person name="Goldman G.H."/>
            <person name="Houbraken J."/>
            <person name="Oakley B."/>
            <person name="Pocsi I."/>
            <person name="Scazzocchio C."/>
            <person name="Seiboth B."/>
            <person name="vanKuyk P.A."/>
            <person name="Wortman J."/>
            <person name="Dyer P.S."/>
            <person name="Grigoriev I.V."/>
        </authorList>
    </citation>
    <scope>NUCLEOTIDE SEQUENCE [LARGE SCALE GENOMIC DNA]</scope>
    <source>
        <strain evidence="10">DTO 134E9</strain>
    </source>
</reference>
<evidence type="ECO:0000256" key="5">
    <source>
        <dbReference type="ARBA" id="ARBA00022989"/>
    </source>
</evidence>
<dbReference type="InterPro" id="IPR033118">
    <property type="entry name" value="EXPERA"/>
</dbReference>
<evidence type="ECO:0000256" key="6">
    <source>
        <dbReference type="ARBA" id="ARBA00023136"/>
    </source>
</evidence>
<keyword evidence="3 7" id="KW-0812">Transmembrane</keyword>
<feature type="transmembrane region" description="Helical" evidence="7">
    <location>
        <begin position="16"/>
        <end position="38"/>
    </location>
</feature>
<dbReference type="PIRSF" id="PIRSF031032">
    <property type="entry name" value="TMP_97_prd"/>
    <property type="match status" value="1"/>
</dbReference>
<evidence type="ECO:0000256" key="7">
    <source>
        <dbReference type="PIRNR" id="PIRNR031032"/>
    </source>
</evidence>